<feature type="transmembrane region" description="Helical" evidence="7">
    <location>
        <begin position="6"/>
        <end position="26"/>
    </location>
</feature>
<dbReference type="InterPro" id="IPR001750">
    <property type="entry name" value="ND/Mrp_TM"/>
</dbReference>
<evidence type="ECO:0000313" key="9">
    <source>
        <dbReference type="EMBL" id="KAA9039128.1"/>
    </source>
</evidence>
<feature type="transmembrane region" description="Helical" evidence="7">
    <location>
        <begin position="35"/>
        <end position="53"/>
    </location>
</feature>
<feature type="transmembrane region" description="Helical" evidence="7">
    <location>
        <begin position="381"/>
        <end position="398"/>
    </location>
</feature>
<evidence type="ECO:0000256" key="4">
    <source>
        <dbReference type="ARBA" id="ARBA00022989"/>
    </source>
</evidence>
<dbReference type="InterPro" id="IPR003918">
    <property type="entry name" value="NADH_UbQ_OxRdtase"/>
</dbReference>
<gene>
    <name evidence="9" type="ORF">FW778_09830</name>
</gene>
<evidence type="ECO:0000256" key="2">
    <source>
        <dbReference type="ARBA" id="ARBA00009025"/>
    </source>
</evidence>
<feature type="transmembrane region" description="Helical" evidence="7">
    <location>
        <begin position="343"/>
        <end position="360"/>
    </location>
</feature>
<dbReference type="PRINTS" id="PR01437">
    <property type="entry name" value="NUOXDRDTASE4"/>
</dbReference>
<keyword evidence="5 7" id="KW-0472">Membrane</keyword>
<feature type="transmembrane region" description="Helical" evidence="7">
    <location>
        <begin position="253"/>
        <end position="274"/>
    </location>
</feature>
<feature type="transmembrane region" description="Helical" evidence="7">
    <location>
        <begin position="221"/>
        <end position="241"/>
    </location>
</feature>
<dbReference type="GO" id="GO:0042773">
    <property type="term" value="P:ATP synthesis coupled electron transport"/>
    <property type="evidence" value="ECO:0007669"/>
    <property type="project" value="InterPro"/>
</dbReference>
<dbReference type="GO" id="GO:0015990">
    <property type="term" value="P:electron transport coupled proton transport"/>
    <property type="evidence" value="ECO:0007669"/>
    <property type="project" value="TreeGrafter"/>
</dbReference>
<dbReference type="NCBIfam" id="TIGR01972">
    <property type="entry name" value="NDH_I_M"/>
    <property type="match status" value="1"/>
</dbReference>
<dbReference type="GO" id="GO:0003954">
    <property type="term" value="F:NADH dehydrogenase activity"/>
    <property type="evidence" value="ECO:0007669"/>
    <property type="project" value="TreeGrafter"/>
</dbReference>
<sequence>MLGTYYTFPELLLWIPLLTGIILFFIKNSKVVKTVALLSSLLTLGVSVTSLFYSDIAHHPEYFNYSNVSYVWMPYIGSSFSVGLDGMGFLLTFLTAFTFPLIFAATHKREYANTNVYYGLMLLTQAGITGVFVATDALVFYFFWELALIPMYFLCSRWGGEFRIRVTFKFFVYTFVSSLLMLIGVIYVYLHTPPVSTLSDHSFYLRSFYNATLTRGEQNGLFWLFFLAFAVKMPIFPFHSWQPDLYEQSSNSSVMVLSGIMVKMGIFGMLRWLLPIFPDAVGSYQTLVIIFCVIGILYGSSIAFVQSDLKRIVAWSSIAHIGLMGAAVFSANNTSLQGVMLEMFNHGINIIALWIVVDIIEKKTGIRKISELGGLAIKSPALSIFFLIIVLANIALPLTNGFASEFLMFTGLFEYNKYLAAFACLSIIISAAYMLNMMQKVFFGVPNTFTENVGAITMSQKFILSIIVLTIVILGIYPGPLLHLTQGSVTEILQKFK</sequence>
<dbReference type="GO" id="GO:0008137">
    <property type="term" value="F:NADH dehydrogenase (ubiquinone) activity"/>
    <property type="evidence" value="ECO:0007669"/>
    <property type="project" value="InterPro"/>
</dbReference>
<keyword evidence="3 6" id="KW-0812">Transmembrane</keyword>
<feature type="transmembrane region" description="Helical" evidence="7">
    <location>
        <begin position="312"/>
        <end position="331"/>
    </location>
</feature>
<name>A0A5J5IHS2_9BACT</name>
<dbReference type="InterPro" id="IPR010227">
    <property type="entry name" value="NADH_Q_OxRdtase_chainM/4"/>
</dbReference>
<feature type="transmembrane region" description="Helical" evidence="7">
    <location>
        <begin position="73"/>
        <end position="104"/>
    </location>
</feature>
<feature type="transmembrane region" description="Helical" evidence="7">
    <location>
        <begin position="418"/>
        <end position="435"/>
    </location>
</feature>
<dbReference type="PANTHER" id="PTHR43507">
    <property type="entry name" value="NADH-UBIQUINONE OXIDOREDUCTASE CHAIN 4"/>
    <property type="match status" value="1"/>
</dbReference>
<protein>
    <submittedName>
        <fullName evidence="9">NADH-quinone oxidoreductase subunit M</fullName>
    </submittedName>
</protein>
<dbReference type="GO" id="GO:0012505">
    <property type="term" value="C:endomembrane system"/>
    <property type="evidence" value="ECO:0007669"/>
    <property type="project" value="UniProtKB-SubCell"/>
</dbReference>
<feature type="domain" description="NADH:quinone oxidoreductase/Mrp antiporter transmembrane" evidence="8">
    <location>
        <begin position="134"/>
        <end position="428"/>
    </location>
</feature>
<comment type="caution">
    <text evidence="9">The sequence shown here is derived from an EMBL/GenBank/DDBJ whole genome shotgun (WGS) entry which is preliminary data.</text>
</comment>
<evidence type="ECO:0000313" key="10">
    <source>
        <dbReference type="Proteomes" id="UP000326903"/>
    </source>
</evidence>
<evidence type="ECO:0000256" key="3">
    <source>
        <dbReference type="ARBA" id="ARBA00022692"/>
    </source>
</evidence>
<comment type="similarity">
    <text evidence="2">Belongs to the complex I subunit 4 family.</text>
</comment>
<evidence type="ECO:0000256" key="7">
    <source>
        <dbReference type="SAM" id="Phobius"/>
    </source>
</evidence>
<dbReference type="Proteomes" id="UP000326903">
    <property type="component" value="Unassembled WGS sequence"/>
</dbReference>
<dbReference type="GO" id="GO:0016020">
    <property type="term" value="C:membrane"/>
    <property type="evidence" value="ECO:0007669"/>
    <property type="project" value="UniProtKB-SubCell"/>
</dbReference>
<dbReference type="GO" id="GO:0048039">
    <property type="term" value="F:ubiquinone binding"/>
    <property type="evidence" value="ECO:0007669"/>
    <property type="project" value="TreeGrafter"/>
</dbReference>
<evidence type="ECO:0000256" key="1">
    <source>
        <dbReference type="ARBA" id="ARBA00004127"/>
    </source>
</evidence>
<feature type="transmembrane region" description="Helical" evidence="7">
    <location>
        <begin position="286"/>
        <end position="305"/>
    </location>
</feature>
<dbReference type="Pfam" id="PF00361">
    <property type="entry name" value="Proton_antipo_M"/>
    <property type="match status" value="1"/>
</dbReference>
<organism evidence="9 10">
    <name type="scientific">Ginsengibacter hankyongi</name>
    <dbReference type="NCBI Taxonomy" id="2607284"/>
    <lineage>
        <taxon>Bacteria</taxon>
        <taxon>Pseudomonadati</taxon>
        <taxon>Bacteroidota</taxon>
        <taxon>Chitinophagia</taxon>
        <taxon>Chitinophagales</taxon>
        <taxon>Chitinophagaceae</taxon>
        <taxon>Ginsengibacter</taxon>
    </lineage>
</organism>
<keyword evidence="4 7" id="KW-1133">Transmembrane helix</keyword>
<reference evidence="9 10" key="1">
    <citation type="submission" date="2019-09" db="EMBL/GenBank/DDBJ databases">
        <title>Draft genome sequence of Ginsengibacter sp. BR5-29.</title>
        <authorList>
            <person name="Im W.-T."/>
        </authorList>
    </citation>
    <scope>NUCLEOTIDE SEQUENCE [LARGE SCALE GENOMIC DNA]</scope>
    <source>
        <strain evidence="9 10">BR5-29</strain>
    </source>
</reference>
<feature type="transmembrane region" description="Helical" evidence="7">
    <location>
        <begin position="116"/>
        <end position="134"/>
    </location>
</feature>
<dbReference type="RefSeq" id="WP_150414536.1">
    <property type="nucleotide sequence ID" value="NZ_VYQF01000002.1"/>
</dbReference>
<evidence type="ECO:0000256" key="5">
    <source>
        <dbReference type="ARBA" id="ARBA00023136"/>
    </source>
</evidence>
<comment type="subcellular location">
    <subcellularLocation>
        <location evidence="1">Endomembrane system</location>
        <topology evidence="1">Multi-pass membrane protein</topology>
    </subcellularLocation>
    <subcellularLocation>
        <location evidence="6">Membrane</location>
        <topology evidence="6">Multi-pass membrane protein</topology>
    </subcellularLocation>
</comment>
<dbReference type="PANTHER" id="PTHR43507:SF1">
    <property type="entry name" value="NADH-UBIQUINONE OXIDOREDUCTASE CHAIN 4"/>
    <property type="match status" value="1"/>
</dbReference>
<dbReference type="AlphaFoldDB" id="A0A5J5IHS2"/>
<accession>A0A5J5IHS2</accession>
<keyword evidence="10" id="KW-1185">Reference proteome</keyword>
<evidence type="ECO:0000256" key="6">
    <source>
        <dbReference type="RuleBase" id="RU000320"/>
    </source>
</evidence>
<feature type="transmembrane region" description="Helical" evidence="7">
    <location>
        <begin position="140"/>
        <end position="158"/>
    </location>
</feature>
<feature type="transmembrane region" description="Helical" evidence="7">
    <location>
        <begin position="462"/>
        <end position="479"/>
    </location>
</feature>
<evidence type="ECO:0000259" key="8">
    <source>
        <dbReference type="Pfam" id="PF00361"/>
    </source>
</evidence>
<proteinExistence type="inferred from homology"/>
<dbReference type="EMBL" id="VYQF01000002">
    <property type="protein sequence ID" value="KAA9039128.1"/>
    <property type="molecule type" value="Genomic_DNA"/>
</dbReference>
<feature type="transmembrane region" description="Helical" evidence="7">
    <location>
        <begin position="170"/>
        <end position="190"/>
    </location>
</feature>